<dbReference type="InterPro" id="IPR024203">
    <property type="entry name" value="Deoxy-glucuronate_isom_IolB"/>
</dbReference>
<dbReference type="InterPro" id="IPR011051">
    <property type="entry name" value="RmlC_Cupin_sf"/>
</dbReference>
<organism evidence="2 3">
    <name type="scientific">Acetohalobium arabaticum (strain ATCC 49924 / DSM 5501 / Z-7288)</name>
    <dbReference type="NCBI Taxonomy" id="574087"/>
    <lineage>
        <taxon>Bacteria</taxon>
        <taxon>Bacillati</taxon>
        <taxon>Bacillota</taxon>
        <taxon>Clostridia</taxon>
        <taxon>Halanaerobiales</taxon>
        <taxon>Halobacteroidaceae</taxon>
        <taxon>Acetohalobium</taxon>
    </lineage>
</organism>
<dbReference type="Gene3D" id="2.60.120.10">
    <property type="entry name" value="Jelly Rolls"/>
    <property type="match status" value="2"/>
</dbReference>
<dbReference type="InterPro" id="IPR021120">
    <property type="entry name" value="KduI/IolB_isomerase"/>
</dbReference>
<keyword evidence="3" id="KW-1185">Reference proteome</keyword>
<keyword evidence="1 2" id="KW-0413">Isomerase</keyword>
<protein>
    <submittedName>
        <fullName evidence="2">5-deoxyglucuronate isomerase</fullName>
        <ecNumber evidence="2">5.3.1.-</ecNumber>
    </submittedName>
</protein>
<evidence type="ECO:0000313" key="3">
    <source>
        <dbReference type="Proteomes" id="UP000001661"/>
    </source>
</evidence>
<dbReference type="GO" id="GO:0019310">
    <property type="term" value="P:inositol catabolic process"/>
    <property type="evidence" value="ECO:0007669"/>
    <property type="project" value="InterPro"/>
</dbReference>
<evidence type="ECO:0000256" key="1">
    <source>
        <dbReference type="ARBA" id="ARBA00023235"/>
    </source>
</evidence>
<dbReference type="HOGENOM" id="CLU_066438_1_0_9"/>
<sequence>MSNLYRFEDEEGYQNIITEDNSDMKYLNFDRILLEAGDRLEHKVEDRELAIVLQDGDFTATVECENSTGLEEVKGVRYDVFDQLPTAIYIPPKSSFKLETETGMEARVYAAPCNEGGAAHFVKPEDLTETMSGAKNWRRSVRVIFGPESDITQKLIVGESVSNPGSWIGFPAHKHDTESDDEYPLEEIFSFKLQGAHGAFAVHHTFNYEEGWDESHIIDDENCAVAIPKGYHTSQAAPGCRYYLLWGLAGKEKVYKLTFDPRFKWLQDAETLFEESVGRELTDVMVGKVK</sequence>
<dbReference type="eggNOG" id="COG3718">
    <property type="taxonomic scope" value="Bacteria"/>
</dbReference>
<proteinExistence type="predicted"/>
<dbReference type="AlphaFoldDB" id="D9QPN6"/>
<dbReference type="InterPro" id="IPR014710">
    <property type="entry name" value="RmlC-like_jellyroll"/>
</dbReference>
<dbReference type="GO" id="GO:0008880">
    <property type="term" value="F:glucuronate isomerase activity"/>
    <property type="evidence" value="ECO:0007669"/>
    <property type="project" value="InterPro"/>
</dbReference>
<evidence type="ECO:0000313" key="2">
    <source>
        <dbReference type="EMBL" id="ADL12477.1"/>
    </source>
</evidence>
<accession>D9QPN6</accession>
<dbReference type="PANTHER" id="PTHR39193:SF1">
    <property type="entry name" value="5-DEOXY-GLUCURONATE ISOMERASE"/>
    <property type="match status" value="1"/>
</dbReference>
<name>D9QPN6_ACEAZ</name>
<gene>
    <name evidence="2" type="ordered locus">Acear_0947</name>
</gene>
<dbReference type="EC" id="5.3.1.-" evidence="2"/>
<dbReference type="KEGG" id="aar:Acear_0947"/>
<dbReference type="Pfam" id="PF04962">
    <property type="entry name" value="KduI"/>
    <property type="match status" value="1"/>
</dbReference>
<dbReference type="SUPFAM" id="SSF51182">
    <property type="entry name" value="RmlC-like cupins"/>
    <property type="match status" value="1"/>
</dbReference>
<dbReference type="STRING" id="574087.Acear_0947"/>
<dbReference type="RefSeq" id="WP_013277923.1">
    <property type="nucleotide sequence ID" value="NC_014378.1"/>
</dbReference>
<dbReference type="EMBL" id="CP002105">
    <property type="protein sequence ID" value="ADL12477.1"/>
    <property type="molecule type" value="Genomic_DNA"/>
</dbReference>
<reference evidence="2 3" key="1">
    <citation type="journal article" date="2010" name="Stand. Genomic Sci.">
        <title>Complete genome sequence of Acetohalobium arabaticum type strain (Z-7288).</title>
        <authorList>
            <person name="Sikorski J."/>
            <person name="Lapidus A."/>
            <person name="Chertkov O."/>
            <person name="Lucas S."/>
            <person name="Copeland A."/>
            <person name="Glavina Del Rio T."/>
            <person name="Nolan M."/>
            <person name="Tice H."/>
            <person name="Cheng J.F."/>
            <person name="Han C."/>
            <person name="Brambilla E."/>
            <person name="Pitluck S."/>
            <person name="Liolios K."/>
            <person name="Ivanova N."/>
            <person name="Mavromatis K."/>
            <person name="Mikhailova N."/>
            <person name="Pati A."/>
            <person name="Bruce D."/>
            <person name="Detter C."/>
            <person name="Tapia R."/>
            <person name="Goodwin L."/>
            <person name="Chen A."/>
            <person name="Palaniappan K."/>
            <person name="Land M."/>
            <person name="Hauser L."/>
            <person name="Chang Y.J."/>
            <person name="Jeffries C.D."/>
            <person name="Rohde M."/>
            <person name="Goker M."/>
            <person name="Spring S."/>
            <person name="Woyke T."/>
            <person name="Bristow J."/>
            <person name="Eisen J.A."/>
            <person name="Markowitz V."/>
            <person name="Hugenholtz P."/>
            <person name="Kyrpides N.C."/>
            <person name="Klenk H.P."/>
        </authorList>
    </citation>
    <scope>NUCLEOTIDE SEQUENCE [LARGE SCALE GENOMIC DNA]</scope>
    <source>
        <strain evidence="3">ATCC 49924 / DSM 5501 / Z-7288</strain>
    </source>
</reference>
<dbReference type="PANTHER" id="PTHR39193">
    <property type="entry name" value="5-DEOXY-GLUCURONATE ISOMERASE"/>
    <property type="match status" value="1"/>
</dbReference>
<dbReference type="Proteomes" id="UP000001661">
    <property type="component" value="Chromosome"/>
</dbReference>